<sequence length="400" mass="45893">MAFLDRSDCLTSNTDLQSERKPRICILTTRGFSLDVFRCGFYEGQDILLDIDDVDLIYLEPKKGYEFRKTLHEKIIWHDITKKMVTINMTLQPIKLTKEYDLLIAYLPHCEELIHIPAIRRLKDHCKTSICWINELWAKDVQDPKFNEAWLSGLEQFDHIAIGLDATAKAVSEVLKRPCAFVPTGIDALRFNPYPDPSARVIDIYSMGRAWQGLHESFLDIAAKKKIFYVYDTVNTGSTPVRDYRQHREMLANIAKRVRYFVVAPAKMNSTNETGGQIEIGARYFEAAAAGAILLGQSPDCESFHNMFNWPDSVIEIQPDGSDAADVLSSLATQPDRLMEMSRRNARESLLRHDWLYRWQEILTISGLKPTPRLELRENRLKVMALKISTAQYNDSIVSK</sequence>
<proteinExistence type="predicted"/>
<dbReference type="OrthoDB" id="429264at2"/>
<dbReference type="Proteomes" id="UP000195442">
    <property type="component" value="Unassembled WGS sequence"/>
</dbReference>
<evidence type="ECO:0000313" key="3">
    <source>
        <dbReference type="Proteomes" id="UP000195442"/>
    </source>
</evidence>
<name>A0A1R4H2N9_9GAMM</name>
<organism evidence="2 3">
    <name type="scientific">Crenothrix polyspora</name>
    <dbReference type="NCBI Taxonomy" id="360316"/>
    <lineage>
        <taxon>Bacteria</taxon>
        <taxon>Pseudomonadati</taxon>
        <taxon>Pseudomonadota</taxon>
        <taxon>Gammaproteobacteria</taxon>
        <taxon>Methylococcales</taxon>
        <taxon>Crenotrichaceae</taxon>
        <taxon>Crenothrix</taxon>
    </lineage>
</organism>
<dbReference type="Pfam" id="PF13524">
    <property type="entry name" value="Glyco_trans_1_2"/>
    <property type="match status" value="1"/>
</dbReference>
<gene>
    <name evidence="2" type="ORF">CRENPOLYSF2_1660018</name>
</gene>
<protein>
    <recommendedName>
        <fullName evidence="1">Spore protein YkvP/CgeB glycosyl transferase-like domain-containing protein</fullName>
    </recommendedName>
</protein>
<keyword evidence="3" id="KW-1185">Reference proteome</keyword>
<evidence type="ECO:0000259" key="1">
    <source>
        <dbReference type="Pfam" id="PF13524"/>
    </source>
</evidence>
<dbReference type="EMBL" id="FUKJ01000075">
    <property type="protein sequence ID" value="SJM90446.1"/>
    <property type="molecule type" value="Genomic_DNA"/>
</dbReference>
<feature type="domain" description="Spore protein YkvP/CgeB glycosyl transferase-like" evidence="1">
    <location>
        <begin position="254"/>
        <end position="363"/>
    </location>
</feature>
<reference evidence="3" key="1">
    <citation type="submission" date="2017-02" db="EMBL/GenBank/DDBJ databases">
        <authorList>
            <person name="Daims H."/>
        </authorList>
    </citation>
    <scope>NUCLEOTIDE SEQUENCE [LARGE SCALE GENOMIC DNA]</scope>
</reference>
<evidence type="ECO:0000313" key="2">
    <source>
        <dbReference type="EMBL" id="SJM90446.1"/>
    </source>
</evidence>
<dbReference type="RefSeq" id="WP_087146099.1">
    <property type="nucleotide sequence ID" value="NZ_FUKJ01000075.1"/>
</dbReference>
<dbReference type="InterPro" id="IPR055259">
    <property type="entry name" value="YkvP/CgeB_Glyco_trans-like"/>
</dbReference>
<accession>A0A1R4H2N9</accession>
<dbReference type="AlphaFoldDB" id="A0A1R4H2N9"/>